<dbReference type="InterPro" id="IPR012340">
    <property type="entry name" value="NA-bd_OB-fold"/>
</dbReference>
<evidence type="ECO:0000313" key="3">
    <source>
        <dbReference type="Proteomes" id="UP001596990"/>
    </source>
</evidence>
<keyword evidence="1" id="KW-0732">Signal</keyword>
<proteinExistence type="predicted"/>
<comment type="caution">
    <text evidence="2">The sequence shown here is derived from an EMBL/GenBank/DDBJ whole genome shotgun (WGS) entry which is preliminary data.</text>
</comment>
<dbReference type="RefSeq" id="WP_386060079.1">
    <property type="nucleotide sequence ID" value="NZ_JBHTKL010000005.1"/>
</dbReference>
<evidence type="ECO:0000313" key="2">
    <source>
        <dbReference type="EMBL" id="MFD1019722.1"/>
    </source>
</evidence>
<organism evidence="2 3">
    <name type="scientific">Thalassobacillus hwangdonensis</name>
    <dbReference type="NCBI Taxonomy" id="546108"/>
    <lineage>
        <taxon>Bacteria</taxon>
        <taxon>Bacillati</taxon>
        <taxon>Bacillota</taxon>
        <taxon>Bacilli</taxon>
        <taxon>Bacillales</taxon>
        <taxon>Bacillaceae</taxon>
        <taxon>Thalassobacillus</taxon>
    </lineage>
</organism>
<accession>A0ABW3L2W4</accession>
<reference evidence="3" key="1">
    <citation type="journal article" date="2019" name="Int. J. Syst. Evol. Microbiol.">
        <title>The Global Catalogue of Microorganisms (GCM) 10K type strain sequencing project: providing services to taxonomists for standard genome sequencing and annotation.</title>
        <authorList>
            <consortium name="The Broad Institute Genomics Platform"/>
            <consortium name="The Broad Institute Genome Sequencing Center for Infectious Disease"/>
            <person name="Wu L."/>
            <person name="Ma J."/>
        </authorList>
    </citation>
    <scope>NUCLEOTIDE SEQUENCE [LARGE SCALE GENOMIC DNA]</scope>
    <source>
        <strain evidence="3">CCUG 56607</strain>
    </source>
</reference>
<feature type="chain" id="PRO_5045968546" evidence="1">
    <location>
        <begin position="20"/>
        <end position="117"/>
    </location>
</feature>
<dbReference type="EMBL" id="JBHTKL010000005">
    <property type="protein sequence ID" value="MFD1019722.1"/>
    <property type="molecule type" value="Genomic_DNA"/>
</dbReference>
<name>A0ABW3L2W4_9BACI</name>
<gene>
    <name evidence="2" type="ORF">ACFQ2J_11115</name>
</gene>
<dbReference type="InterPro" id="IPR021598">
    <property type="entry name" value="DUF3221"/>
</dbReference>
<protein>
    <submittedName>
        <fullName evidence="2">YobA family protein</fullName>
    </submittedName>
</protein>
<dbReference type="Gene3D" id="2.40.50.140">
    <property type="entry name" value="Nucleic acid-binding proteins"/>
    <property type="match status" value="1"/>
</dbReference>
<dbReference type="Pfam" id="PF11518">
    <property type="entry name" value="DUF3221"/>
    <property type="match status" value="1"/>
</dbReference>
<evidence type="ECO:0000256" key="1">
    <source>
        <dbReference type="SAM" id="SignalP"/>
    </source>
</evidence>
<feature type="signal peptide" evidence="1">
    <location>
        <begin position="1"/>
        <end position="19"/>
    </location>
</feature>
<keyword evidence="3" id="KW-1185">Reference proteome</keyword>
<sequence length="117" mass="13073">MKFLCTLAVCVILFLPACSQDEDEFTGPPTIEGYILQVNETELLVVNGITKDQAVASTWEDLAKSSSINNAIIFHRKSWWDDYSDWEVGEKVKVWGDGGMNDSFPGQVKLGKIEITE</sequence>
<dbReference type="Proteomes" id="UP001596990">
    <property type="component" value="Unassembled WGS sequence"/>
</dbReference>